<dbReference type="OrthoDB" id="15554at2759"/>
<keyword evidence="2 4" id="KW-0863">Zinc-finger</keyword>
<evidence type="ECO:0000259" key="6">
    <source>
        <dbReference type="PROSITE" id="PS50089"/>
    </source>
</evidence>
<dbReference type="PANTHER" id="PTHR15710:SF234">
    <property type="entry name" value="RING-TYPE DOMAIN-CONTAINING PROTEIN"/>
    <property type="match status" value="1"/>
</dbReference>
<dbReference type="PROSITE" id="PS50089">
    <property type="entry name" value="ZF_RING_2"/>
    <property type="match status" value="1"/>
</dbReference>
<feature type="region of interest" description="Disordered" evidence="5">
    <location>
        <begin position="135"/>
        <end position="165"/>
    </location>
</feature>
<dbReference type="GO" id="GO:0008270">
    <property type="term" value="F:zinc ion binding"/>
    <property type="evidence" value="ECO:0007669"/>
    <property type="project" value="UniProtKB-KW"/>
</dbReference>
<proteinExistence type="predicted"/>
<keyword evidence="1" id="KW-0479">Metal-binding</keyword>
<comment type="caution">
    <text evidence="7">The sequence shown here is derived from an EMBL/GenBank/DDBJ whole genome shotgun (WGS) entry which is preliminary data.</text>
</comment>
<dbReference type="InterPro" id="IPR013083">
    <property type="entry name" value="Znf_RING/FYVE/PHD"/>
</dbReference>
<reference evidence="7" key="1">
    <citation type="submission" date="2020-01" db="EMBL/GenBank/DDBJ databases">
        <title>Development of genomics and gene disruption for Polysphondylium violaceum indicates a role for the polyketide synthase stlB in stalk morphogenesis.</title>
        <authorList>
            <person name="Narita B."/>
            <person name="Kawabe Y."/>
            <person name="Kin K."/>
            <person name="Saito T."/>
            <person name="Gibbs R."/>
            <person name="Kuspa A."/>
            <person name="Muzny D."/>
            <person name="Queller D."/>
            <person name="Richards S."/>
            <person name="Strassman J."/>
            <person name="Sucgang R."/>
            <person name="Worley K."/>
            <person name="Schaap P."/>
        </authorList>
    </citation>
    <scope>NUCLEOTIDE SEQUENCE</scope>
    <source>
        <strain evidence="7">QSvi11</strain>
    </source>
</reference>
<evidence type="ECO:0000256" key="4">
    <source>
        <dbReference type="PROSITE-ProRule" id="PRU00175"/>
    </source>
</evidence>
<feature type="compositionally biased region" description="Low complexity" evidence="5">
    <location>
        <begin position="155"/>
        <end position="165"/>
    </location>
</feature>
<protein>
    <recommendedName>
        <fullName evidence="6">RING-type domain-containing protein</fullName>
    </recommendedName>
</protein>
<dbReference type="InterPro" id="IPR001841">
    <property type="entry name" value="Znf_RING"/>
</dbReference>
<dbReference type="AlphaFoldDB" id="A0A8J4Q185"/>
<dbReference type="Pfam" id="PF13639">
    <property type="entry name" value="zf-RING_2"/>
    <property type="match status" value="1"/>
</dbReference>
<name>A0A8J4Q185_9MYCE</name>
<evidence type="ECO:0000256" key="3">
    <source>
        <dbReference type="ARBA" id="ARBA00022833"/>
    </source>
</evidence>
<evidence type="ECO:0000313" key="7">
    <source>
        <dbReference type="EMBL" id="KAF2078098.1"/>
    </source>
</evidence>
<keyword evidence="3" id="KW-0862">Zinc</keyword>
<dbReference type="EMBL" id="AJWJ01000011">
    <property type="protein sequence ID" value="KAF2078098.1"/>
    <property type="molecule type" value="Genomic_DNA"/>
</dbReference>
<dbReference type="Proteomes" id="UP000695562">
    <property type="component" value="Unassembled WGS sequence"/>
</dbReference>
<dbReference type="Gene3D" id="3.30.40.10">
    <property type="entry name" value="Zinc/RING finger domain, C3HC4 (zinc finger)"/>
    <property type="match status" value="1"/>
</dbReference>
<evidence type="ECO:0000313" key="8">
    <source>
        <dbReference type="Proteomes" id="UP000695562"/>
    </source>
</evidence>
<evidence type="ECO:0000256" key="5">
    <source>
        <dbReference type="SAM" id="MobiDB-lite"/>
    </source>
</evidence>
<organism evidence="7 8">
    <name type="scientific">Polysphondylium violaceum</name>
    <dbReference type="NCBI Taxonomy" id="133409"/>
    <lineage>
        <taxon>Eukaryota</taxon>
        <taxon>Amoebozoa</taxon>
        <taxon>Evosea</taxon>
        <taxon>Eumycetozoa</taxon>
        <taxon>Dictyostelia</taxon>
        <taxon>Dictyosteliales</taxon>
        <taxon>Dictyosteliaceae</taxon>
        <taxon>Polysphondylium</taxon>
    </lineage>
</organism>
<dbReference type="PANTHER" id="PTHR15710">
    <property type="entry name" value="E3 UBIQUITIN-PROTEIN LIGASE PRAJA"/>
    <property type="match status" value="1"/>
</dbReference>
<feature type="domain" description="RING-type" evidence="6">
    <location>
        <begin position="73"/>
        <end position="114"/>
    </location>
</feature>
<dbReference type="SMART" id="SM00184">
    <property type="entry name" value="RING"/>
    <property type="match status" value="1"/>
</dbReference>
<accession>A0A8J4Q185</accession>
<gene>
    <name evidence="7" type="ORF">CYY_000569</name>
</gene>
<evidence type="ECO:0000256" key="2">
    <source>
        <dbReference type="ARBA" id="ARBA00022771"/>
    </source>
</evidence>
<sequence length="165" mass="19986">MTSTRESQQQRNIREFMENYTINDPSANQQEDLERIRFILKHRPAPPVSEYQFNEMTEEVIITNRNKERIGDCTVCCFEFPIDTEAIKLPCKHYFHYDCITQWLNLHSVCPNCRFQLPSQDFEYDQMKRIVDQHDKQSKDDYYDDDERGDKKSYYSRSKNSYMYS</sequence>
<evidence type="ECO:0000256" key="1">
    <source>
        <dbReference type="ARBA" id="ARBA00022723"/>
    </source>
</evidence>
<keyword evidence="8" id="KW-1185">Reference proteome</keyword>
<dbReference type="SUPFAM" id="SSF57850">
    <property type="entry name" value="RING/U-box"/>
    <property type="match status" value="1"/>
</dbReference>